<gene>
    <name evidence="7" type="ORF">IE37_02850</name>
</gene>
<accession>A0A315XVE7</accession>
<dbReference type="InterPro" id="IPR000415">
    <property type="entry name" value="Nitroreductase-like"/>
</dbReference>
<reference evidence="7 8" key="1">
    <citation type="submission" date="2018-05" db="EMBL/GenBank/DDBJ databases">
        <title>The Hungate 1000. A catalogue of reference genomes from the rumen microbiome.</title>
        <authorList>
            <person name="Kelly W."/>
        </authorList>
    </citation>
    <scope>NUCLEOTIDE SEQUENCE [LARGE SCALE GENOMIC DNA]</scope>
    <source>
        <strain evidence="7 8">SAb67</strain>
    </source>
</reference>
<proteinExistence type="inferred from homology"/>
<keyword evidence="5" id="KW-0560">Oxidoreductase</keyword>
<feature type="domain" description="Nitroreductase" evidence="6">
    <location>
        <begin position="66"/>
        <end position="147"/>
    </location>
</feature>
<comment type="caution">
    <text evidence="7">The sequence shown here is derived from an EMBL/GenBank/DDBJ whole genome shotgun (WGS) entry which is preliminary data.</text>
</comment>
<dbReference type="PANTHER" id="PTHR43673:SF2">
    <property type="entry name" value="NITROREDUCTASE"/>
    <property type="match status" value="1"/>
</dbReference>
<protein>
    <submittedName>
        <fullName evidence="7">Nitroreductase</fullName>
    </submittedName>
</protein>
<evidence type="ECO:0000313" key="7">
    <source>
        <dbReference type="EMBL" id="PWJ10812.1"/>
    </source>
</evidence>
<comment type="cofactor">
    <cofactor evidence="1">
        <name>FMN</name>
        <dbReference type="ChEBI" id="CHEBI:58210"/>
    </cofactor>
</comment>
<dbReference type="InterPro" id="IPR029479">
    <property type="entry name" value="Nitroreductase"/>
</dbReference>
<evidence type="ECO:0000256" key="3">
    <source>
        <dbReference type="ARBA" id="ARBA00022630"/>
    </source>
</evidence>
<dbReference type="EMBL" id="QGDI01000012">
    <property type="protein sequence ID" value="PWJ10812.1"/>
    <property type="molecule type" value="Genomic_DNA"/>
</dbReference>
<organism evidence="7 8">
    <name type="scientific">Ruminococcus flavefaciens</name>
    <dbReference type="NCBI Taxonomy" id="1265"/>
    <lineage>
        <taxon>Bacteria</taxon>
        <taxon>Bacillati</taxon>
        <taxon>Bacillota</taxon>
        <taxon>Clostridia</taxon>
        <taxon>Eubacteriales</taxon>
        <taxon>Oscillospiraceae</taxon>
        <taxon>Ruminococcus</taxon>
    </lineage>
</organism>
<name>A0A315XVE7_RUMFL</name>
<sequence>MDFTELSESRYSVRKFKDRPVSKEHMQIILRAAQLAPTGCNYQPQRIYVAESEEAIGRLNEISRCIFGAKTVLVFTYNEDEEWKNPLEKGRHSGEQDVSIVASHVMLQAWELGIGTCWVNYFSNSRLEKELGLPENERSVLIIPMGYPAEDASPLAMHSEYKDISDIVRYL</sequence>
<keyword evidence="3" id="KW-0285">Flavoprotein</keyword>
<dbReference type="GO" id="GO:0016491">
    <property type="term" value="F:oxidoreductase activity"/>
    <property type="evidence" value="ECO:0007669"/>
    <property type="project" value="UniProtKB-KW"/>
</dbReference>
<dbReference type="Gene3D" id="3.40.109.10">
    <property type="entry name" value="NADH Oxidase"/>
    <property type="match status" value="1"/>
</dbReference>
<dbReference type="PANTHER" id="PTHR43673">
    <property type="entry name" value="NAD(P)H NITROREDUCTASE YDGI-RELATED"/>
    <property type="match status" value="1"/>
</dbReference>
<dbReference type="SUPFAM" id="SSF55469">
    <property type="entry name" value="FMN-dependent nitroreductase-like"/>
    <property type="match status" value="1"/>
</dbReference>
<dbReference type="CDD" id="cd20609">
    <property type="entry name" value="nitroreductase"/>
    <property type="match status" value="1"/>
</dbReference>
<evidence type="ECO:0000259" key="6">
    <source>
        <dbReference type="Pfam" id="PF00881"/>
    </source>
</evidence>
<dbReference type="AlphaFoldDB" id="A0A315XVE7"/>
<dbReference type="Proteomes" id="UP000245720">
    <property type="component" value="Unassembled WGS sequence"/>
</dbReference>
<evidence type="ECO:0000256" key="5">
    <source>
        <dbReference type="ARBA" id="ARBA00023002"/>
    </source>
</evidence>
<evidence type="ECO:0000256" key="1">
    <source>
        <dbReference type="ARBA" id="ARBA00001917"/>
    </source>
</evidence>
<dbReference type="Pfam" id="PF00881">
    <property type="entry name" value="Nitroreductase"/>
    <property type="match status" value="2"/>
</dbReference>
<dbReference type="OrthoDB" id="9812105at2"/>
<evidence type="ECO:0000256" key="4">
    <source>
        <dbReference type="ARBA" id="ARBA00022643"/>
    </source>
</evidence>
<feature type="domain" description="Nitroreductase" evidence="6">
    <location>
        <begin position="9"/>
        <end position="63"/>
    </location>
</feature>
<comment type="similarity">
    <text evidence="2">Belongs to the nitroreductase family.</text>
</comment>
<evidence type="ECO:0000313" key="8">
    <source>
        <dbReference type="Proteomes" id="UP000245720"/>
    </source>
</evidence>
<dbReference type="RefSeq" id="WP_109727562.1">
    <property type="nucleotide sequence ID" value="NZ_QGDI01000012.1"/>
</dbReference>
<evidence type="ECO:0000256" key="2">
    <source>
        <dbReference type="ARBA" id="ARBA00007118"/>
    </source>
</evidence>
<keyword evidence="4" id="KW-0288">FMN</keyword>